<comment type="cofactor">
    <cofactor evidence="1">
        <name>pyridoxal 5'-phosphate</name>
        <dbReference type="ChEBI" id="CHEBI:597326"/>
    </cofactor>
</comment>
<keyword evidence="12" id="KW-1185">Reference proteome</keyword>
<dbReference type="PANTHER" id="PTHR42790">
    <property type="entry name" value="AMINOTRANSFERASE"/>
    <property type="match status" value="1"/>
</dbReference>
<dbReference type="Proteomes" id="UP000031516">
    <property type="component" value="Unassembled WGS sequence"/>
</dbReference>
<dbReference type="EMBL" id="CCBQ010000045">
    <property type="protein sequence ID" value="CDO95782.1"/>
    <property type="molecule type" value="Genomic_DNA"/>
</dbReference>
<dbReference type="GO" id="GO:0006571">
    <property type="term" value="P:tyrosine biosynthetic process"/>
    <property type="evidence" value="ECO:0007669"/>
    <property type="project" value="TreeGrafter"/>
</dbReference>
<dbReference type="GO" id="GO:0009074">
    <property type="term" value="P:aromatic amino acid family catabolic process"/>
    <property type="evidence" value="ECO:0007669"/>
    <property type="project" value="TreeGrafter"/>
</dbReference>
<accession>A0A0A8LC42</accession>
<evidence type="ECO:0000256" key="8">
    <source>
        <dbReference type="ARBA" id="ARBA00051993"/>
    </source>
</evidence>
<dbReference type="AlphaFoldDB" id="A0A0A8LC42"/>
<dbReference type="InterPro" id="IPR050859">
    <property type="entry name" value="Class-I_PLP-dep_aminotransf"/>
</dbReference>
<evidence type="ECO:0000256" key="1">
    <source>
        <dbReference type="ARBA" id="ARBA00001933"/>
    </source>
</evidence>
<dbReference type="SUPFAM" id="SSF53383">
    <property type="entry name" value="PLP-dependent transferases"/>
    <property type="match status" value="1"/>
</dbReference>
<comment type="caution">
    <text evidence="11">The sequence shown here is derived from an EMBL/GenBank/DDBJ whole genome shotgun (WGS) entry which is preliminary data.</text>
</comment>
<protein>
    <recommendedName>
        <fullName evidence="9">aromatic-amino-acid transaminase</fullName>
        <ecNumber evidence="9">2.6.1.57</ecNumber>
    </recommendedName>
</protein>
<organism evidence="11 12">
    <name type="scientific">Kluyveromyces dobzhanskii CBS 2104</name>
    <dbReference type="NCBI Taxonomy" id="1427455"/>
    <lineage>
        <taxon>Eukaryota</taxon>
        <taxon>Fungi</taxon>
        <taxon>Dikarya</taxon>
        <taxon>Ascomycota</taxon>
        <taxon>Saccharomycotina</taxon>
        <taxon>Saccharomycetes</taxon>
        <taxon>Saccharomycetales</taxon>
        <taxon>Saccharomycetaceae</taxon>
        <taxon>Kluyveromyces</taxon>
    </lineage>
</organism>
<dbReference type="GO" id="GO:0005737">
    <property type="term" value="C:cytoplasm"/>
    <property type="evidence" value="ECO:0007669"/>
    <property type="project" value="UniProtKB-SubCell"/>
</dbReference>
<dbReference type="InterPro" id="IPR015424">
    <property type="entry name" value="PyrdxlP-dep_Trfase"/>
</dbReference>
<dbReference type="GO" id="GO:0047536">
    <property type="term" value="F:2-aminoadipate transaminase activity"/>
    <property type="evidence" value="ECO:0007669"/>
    <property type="project" value="TreeGrafter"/>
</dbReference>
<dbReference type="InterPro" id="IPR004839">
    <property type="entry name" value="Aminotransferase_I/II_large"/>
</dbReference>
<dbReference type="EC" id="2.6.1.57" evidence="9"/>
<evidence type="ECO:0000313" key="11">
    <source>
        <dbReference type="EMBL" id="CDO95782.1"/>
    </source>
</evidence>
<gene>
    <name evidence="11" type="ORF">KLDO_g4011</name>
</gene>
<comment type="similarity">
    <text evidence="3">Belongs to the class-I pyridoxal-phosphate-dependent aminotransferase family.</text>
</comment>
<evidence type="ECO:0000313" key="12">
    <source>
        <dbReference type="Proteomes" id="UP000031516"/>
    </source>
</evidence>
<evidence type="ECO:0000256" key="9">
    <source>
        <dbReference type="ARBA" id="ARBA00067014"/>
    </source>
</evidence>
<dbReference type="InterPro" id="IPR015421">
    <property type="entry name" value="PyrdxlP-dep_Trfase_major"/>
</dbReference>
<evidence type="ECO:0000259" key="10">
    <source>
        <dbReference type="Pfam" id="PF00155"/>
    </source>
</evidence>
<dbReference type="GO" id="GO:0008793">
    <property type="term" value="F:aromatic-amino-acid transaminase activity"/>
    <property type="evidence" value="ECO:0007669"/>
    <property type="project" value="TreeGrafter"/>
</dbReference>
<keyword evidence="6" id="KW-0808">Transferase</keyword>
<feature type="domain" description="Aminotransferase class I/classII large" evidence="10">
    <location>
        <begin position="84"/>
        <end position="443"/>
    </location>
</feature>
<reference evidence="11 12" key="1">
    <citation type="submission" date="2014-03" db="EMBL/GenBank/DDBJ databases">
        <title>The genome of Kluyveromyces dobzhanskii.</title>
        <authorList>
            <person name="Nystedt B."/>
            <person name="Astrom S."/>
        </authorList>
    </citation>
    <scope>NUCLEOTIDE SEQUENCE [LARGE SCALE GENOMIC DNA]</scope>
    <source>
        <strain evidence="11 12">CBS 2104</strain>
    </source>
</reference>
<dbReference type="Pfam" id="PF00155">
    <property type="entry name" value="Aminotran_1_2"/>
    <property type="match status" value="1"/>
</dbReference>
<dbReference type="GO" id="GO:0019878">
    <property type="term" value="P:lysine biosynthetic process via aminoadipic acid"/>
    <property type="evidence" value="ECO:0007669"/>
    <property type="project" value="TreeGrafter"/>
</dbReference>
<evidence type="ECO:0000256" key="5">
    <source>
        <dbReference type="ARBA" id="ARBA00022576"/>
    </source>
</evidence>
<comment type="subcellular location">
    <subcellularLocation>
        <location evidence="2">Cytoplasm</location>
    </subcellularLocation>
</comment>
<evidence type="ECO:0000256" key="4">
    <source>
        <dbReference type="ARBA" id="ARBA00022490"/>
    </source>
</evidence>
<sequence length="497" mass="55643">MTQGIAKDFSHLFSDECNSRLPSQLKTILPLFADPNLVFLGGGLPMSDYFPWDNLTVESPLPPFSSGIGAKPSGDASDTCKIEITKAEQKSQEGIDIPLSRALQYGFSHGQPEVMKFFKEHHSIIHKMNYQDWDVLATIGNTGAWESTLRIFCNRGDTILAEEFAFSSSISAAEAQGVNVFPVPLDEHGIIPSKLEEILDNWTEGAAKPKLLYTVPTGQNPTGSSLPFDRKQAIYRIAQKHDFIIVEDEPYYFLQMEKYEADPEKRVTKTYSDHNEFVENLETSFISIDTEGRVLRLDSLSKVLAPGTRFGWVVGSEAILQHFLRLQEMSIQAPSGFTQAIIAGTVNRWGQQGYLDWLIGLRHEYTAKRDFCIDTLHKYLPQVDYIKINPPIAGMFFTVNIDASKHPEFATKYESDPKKVEKAIFDKSIAAGVLVIPGNWFKADGQTTPPQPEASSKSEKPNEIFFRGTYAAVALEKMAVGLQRFGDALYEDFQLSK</sequence>
<keyword evidence="4" id="KW-0963">Cytoplasm</keyword>
<evidence type="ECO:0000256" key="2">
    <source>
        <dbReference type="ARBA" id="ARBA00004496"/>
    </source>
</evidence>
<name>A0A0A8LC42_9SACH</name>
<keyword evidence="5" id="KW-0032">Aminotransferase</keyword>
<dbReference type="PANTHER" id="PTHR42790:SF21">
    <property type="entry name" value="AROMATIC_AMINOADIPATE AMINOTRANSFERASE 1"/>
    <property type="match status" value="1"/>
</dbReference>
<dbReference type="FunFam" id="3.40.640.10:FF:000074">
    <property type="entry name" value="Aromatic amino acid aminotransferase"/>
    <property type="match status" value="1"/>
</dbReference>
<dbReference type="GO" id="GO:0030170">
    <property type="term" value="F:pyridoxal phosphate binding"/>
    <property type="evidence" value="ECO:0007669"/>
    <property type="project" value="InterPro"/>
</dbReference>
<comment type="catalytic activity">
    <reaction evidence="8">
        <text>an aromatic L-alpha-amino acid + 2-oxoglutarate = an aromatic oxo-acid + L-glutamate</text>
        <dbReference type="Rhea" id="RHEA:17533"/>
        <dbReference type="ChEBI" id="CHEBI:16810"/>
        <dbReference type="ChEBI" id="CHEBI:29985"/>
        <dbReference type="ChEBI" id="CHEBI:73309"/>
        <dbReference type="ChEBI" id="CHEBI:84824"/>
        <dbReference type="EC" id="2.6.1.57"/>
    </reaction>
</comment>
<evidence type="ECO:0000256" key="3">
    <source>
        <dbReference type="ARBA" id="ARBA00007441"/>
    </source>
</evidence>
<evidence type="ECO:0000256" key="7">
    <source>
        <dbReference type="ARBA" id="ARBA00022898"/>
    </source>
</evidence>
<evidence type="ECO:0000256" key="6">
    <source>
        <dbReference type="ARBA" id="ARBA00022679"/>
    </source>
</evidence>
<dbReference type="CDD" id="cd00609">
    <property type="entry name" value="AAT_like"/>
    <property type="match status" value="1"/>
</dbReference>
<dbReference type="Gene3D" id="3.40.640.10">
    <property type="entry name" value="Type I PLP-dependent aspartate aminotransferase-like (Major domain)"/>
    <property type="match status" value="1"/>
</dbReference>
<keyword evidence="7" id="KW-0663">Pyridoxal phosphate</keyword>
<dbReference type="OrthoDB" id="691673at2759"/>
<proteinExistence type="inferred from homology"/>